<proteinExistence type="predicted"/>
<name>A0A3E2TXN0_9FIRM</name>
<comment type="caution">
    <text evidence="1">The sequence shown here is derived from an EMBL/GenBank/DDBJ whole genome shotgun (WGS) entry which is preliminary data.</text>
</comment>
<dbReference type="AlphaFoldDB" id="A0A3E2TXN0"/>
<gene>
    <name evidence="1" type="ORF">DWZ46_13280</name>
</gene>
<dbReference type="Proteomes" id="UP000260991">
    <property type="component" value="Unassembled WGS sequence"/>
</dbReference>
<evidence type="ECO:0000313" key="2">
    <source>
        <dbReference type="Proteomes" id="UP000260991"/>
    </source>
</evidence>
<reference evidence="1 2" key="1">
    <citation type="submission" date="2018-08" db="EMBL/GenBank/DDBJ databases">
        <title>A genome reference for cultivated species of the human gut microbiota.</title>
        <authorList>
            <person name="Zou Y."/>
            <person name="Xue W."/>
            <person name="Luo G."/>
        </authorList>
    </citation>
    <scope>NUCLEOTIDE SEQUENCE [LARGE SCALE GENOMIC DNA]</scope>
    <source>
        <strain evidence="1 2">AF32-8AC</strain>
    </source>
</reference>
<organism evidence="1 2">
    <name type="scientific">Faecalibacterium prausnitzii</name>
    <dbReference type="NCBI Taxonomy" id="853"/>
    <lineage>
        <taxon>Bacteria</taxon>
        <taxon>Bacillati</taxon>
        <taxon>Bacillota</taxon>
        <taxon>Clostridia</taxon>
        <taxon>Eubacteriales</taxon>
        <taxon>Oscillospiraceae</taxon>
        <taxon>Faecalibacterium</taxon>
    </lineage>
</organism>
<sequence>MPTSSIFTNIVINDPEKVEKFIDALEASSHDPAWQAASPIKQPLTDIEKIRELMAKRGYGK</sequence>
<dbReference type="EMBL" id="QVER01000023">
    <property type="protein sequence ID" value="RGB86568.1"/>
    <property type="molecule type" value="Genomic_DNA"/>
</dbReference>
<protein>
    <submittedName>
        <fullName evidence="1">Uncharacterized protein</fullName>
    </submittedName>
</protein>
<evidence type="ECO:0000313" key="1">
    <source>
        <dbReference type="EMBL" id="RGB86568.1"/>
    </source>
</evidence>
<accession>A0A3E2TXN0</accession>
<dbReference type="RefSeq" id="WP_118629384.1">
    <property type="nucleotide sequence ID" value="NZ_CP065376.1"/>
</dbReference>